<dbReference type="InterPro" id="IPR025877">
    <property type="entry name" value="MobA-like_NTP_Trfase"/>
</dbReference>
<dbReference type="SUPFAM" id="SSF53448">
    <property type="entry name" value="Nucleotide-diphospho-sugar transferases"/>
    <property type="match status" value="1"/>
</dbReference>
<feature type="domain" description="MobA-like NTP transferase" evidence="2">
    <location>
        <begin position="8"/>
        <end position="172"/>
    </location>
</feature>
<dbReference type="InterPro" id="IPR029044">
    <property type="entry name" value="Nucleotide-diphossugar_trans"/>
</dbReference>
<accession>A0ABQ4SVC4</accession>
<name>A0ABQ4SVC4_9HYPH</name>
<dbReference type="PANTHER" id="PTHR43777">
    <property type="entry name" value="MOLYBDENUM COFACTOR CYTIDYLYLTRANSFERASE"/>
    <property type="match status" value="1"/>
</dbReference>
<sequence length="199" mass="20116">MSAPRIGAILLAAGSGSRFGGDGKLLAELDGAPLVRHAALAIRDAGLAPAVAVLGARAEAVREALRAMPLRFVVNAGHADGLSGSLKAGIAALQRDADAAVVVLGDMPRIDAALLGRLAAAYRAAQPRPGAVVPVHGGRRGNPVLLDLAILASELEALTGDAGAGRSLARRDDVIEIEGGPGCLLDIDTAQALDALRRR</sequence>
<reference evidence="3" key="2">
    <citation type="submission" date="2021-08" db="EMBL/GenBank/DDBJ databases">
        <authorList>
            <person name="Tani A."/>
            <person name="Ola A."/>
            <person name="Ogura Y."/>
            <person name="Katsura K."/>
            <person name="Hayashi T."/>
        </authorList>
    </citation>
    <scope>NUCLEOTIDE SEQUENCE</scope>
    <source>
        <strain evidence="3">LMG 23639</strain>
    </source>
</reference>
<comment type="caution">
    <text evidence="3">The sequence shown here is derived from an EMBL/GenBank/DDBJ whole genome shotgun (WGS) entry which is preliminary data.</text>
</comment>
<keyword evidence="1" id="KW-0460">Magnesium</keyword>
<evidence type="ECO:0000313" key="3">
    <source>
        <dbReference type="EMBL" id="GJE07047.1"/>
    </source>
</evidence>
<dbReference type="CDD" id="cd04182">
    <property type="entry name" value="GT_2_like_f"/>
    <property type="match status" value="1"/>
</dbReference>
<protein>
    <submittedName>
        <fullName evidence="3">Nicotine blue oxidoreductase</fullName>
    </submittedName>
</protein>
<dbReference type="Gene3D" id="3.90.550.10">
    <property type="entry name" value="Spore Coat Polysaccharide Biosynthesis Protein SpsA, Chain A"/>
    <property type="match status" value="1"/>
</dbReference>
<dbReference type="RefSeq" id="WP_238276023.1">
    <property type="nucleotide sequence ID" value="NZ_BPQR01000039.1"/>
</dbReference>
<dbReference type="Pfam" id="PF12804">
    <property type="entry name" value="NTP_transf_3"/>
    <property type="match status" value="1"/>
</dbReference>
<evidence type="ECO:0000256" key="1">
    <source>
        <dbReference type="ARBA" id="ARBA00022842"/>
    </source>
</evidence>
<evidence type="ECO:0000313" key="4">
    <source>
        <dbReference type="Proteomes" id="UP001055102"/>
    </source>
</evidence>
<evidence type="ECO:0000259" key="2">
    <source>
        <dbReference type="Pfam" id="PF12804"/>
    </source>
</evidence>
<reference evidence="3" key="1">
    <citation type="journal article" date="2021" name="Front. Microbiol.">
        <title>Comprehensive Comparative Genomics and Phenotyping of Methylobacterium Species.</title>
        <authorList>
            <person name="Alessa O."/>
            <person name="Ogura Y."/>
            <person name="Fujitani Y."/>
            <person name="Takami H."/>
            <person name="Hayashi T."/>
            <person name="Sahin N."/>
            <person name="Tani A."/>
        </authorList>
    </citation>
    <scope>NUCLEOTIDE SEQUENCE</scope>
    <source>
        <strain evidence="3">LMG 23639</strain>
    </source>
</reference>
<dbReference type="PANTHER" id="PTHR43777:SF1">
    <property type="entry name" value="MOLYBDENUM COFACTOR CYTIDYLYLTRANSFERASE"/>
    <property type="match status" value="1"/>
</dbReference>
<gene>
    <name evidence="3" type="primary">nboR</name>
    <name evidence="3" type="ORF">AOPFMNJM_2371</name>
</gene>
<dbReference type="Proteomes" id="UP001055102">
    <property type="component" value="Unassembled WGS sequence"/>
</dbReference>
<organism evidence="3 4">
    <name type="scientific">Methylobacterium jeotgali</name>
    <dbReference type="NCBI Taxonomy" id="381630"/>
    <lineage>
        <taxon>Bacteria</taxon>
        <taxon>Pseudomonadati</taxon>
        <taxon>Pseudomonadota</taxon>
        <taxon>Alphaproteobacteria</taxon>
        <taxon>Hyphomicrobiales</taxon>
        <taxon>Methylobacteriaceae</taxon>
        <taxon>Methylobacterium</taxon>
    </lineage>
</organism>
<proteinExistence type="predicted"/>
<dbReference type="EMBL" id="BPQR01000039">
    <property type="protein sequence ID" value="GJE07047.1"/>
    <property type="molecule type" value="Genomic_DNA"/>
</dbReference>
<keyword evidence="4" id="KW-1185">Reference proteome</keyword>